<dbReference type="EMBL" id="BOMY01000030">
    <property type="protein sequence ID" value="GIF21518.1"/>
    <property type="molecule type" value="Genomic_DNA"/>
</dbReference>
<proteinExistence type="predicted"/>
<dbReference type="AlphaFoldDB" id="A0A919NN26"/>
<accession>A0A919NN26</accession>
<comment type="caution">
    <text evidence="1">The sequence shown here is derived from an EMBL/GenBank/DDBJ whole genome shotgun (WGS) entry which is preliminary data.</text>
</comment>
<organism evidence="1 2">
    <name type="scientific">Paractinoplanes tereljensis</name>
    <dbReference type="NCBI Taxonomy" id="571912"/>
    <lineage>
        <taxon>Bacteria</taxon>
        <taxon>Bacillati</taxon>
        <taxon>Actinomycetota</taxon>
        <taxon>Actinomycetes</taxon>
        <taxon>Micromonosporales</taxon>
        <taxon>Micromonosporaceae</taxon>
        <taxon>Paractinoplanes</taxon>
    </lineage>
</organism>
<evidence type="ECO:0000313" key="2">
    <source>
        <dbReference type="Proteomes" id="UP000623608"/>
    </source>
</evidence>
<dbReference type="Proteomes" id="UP000623608">
    <property type="component" value="Unassembled WGS sequence"/>
</dbReference>
<reference evidence="1" key="1">
    <citation type="submission" date="2021-01" db="EMBL/GenBank/DDBJ databases">
        <title>Whole genome shotgun sequence of Actinoplanes tereljensis NBRC 105297.</title>
        <authorList>
            <person name="Komaki H."/>
            <person name="Tamura T."/>
        </authorList>
    </citation>
    <scope>NUCLEOTIDE SEQUENCE</scope>
    <source>
        <strain evidence="1">NBRC 105297</strain>
    </source>
</reference>
<evidence type="ECO:0000313" key="1">
    <source>
        <dbReference type="EMBL" id="GIF21518.1"/>
    </source>
</evidence>
<gene>
    <name evidence="1" type="ORF">Ate02nite_42480</name>
</gene>
<name>A0A919NN26_9ACTN</name>
<protein>
    <submittedName>
        <fullName evidence="1">Uncharacterized protein</fullName>
    </submittedName>
</protein>
<sequence length="114" mass="13187">MFDERRIRKRGLTAPALVLSVREASTMGGNGSWMKYDYTLEVRPEGGAPFRTEVRERFYIIERKPSEADVVTVKYDPATLKAVFHLEGDPRFDLEAMQRRTTQMKWEQRSTGDG</sequence>
<keyword evidence="2" id="KW-1185">Reference proteome</keyword>
<dbReference type="RefSeq" id="WP_203808189.1">
    <property type="nucleotide sequence ID" value="NZ_BOMY01000030.1"/>
</dbReference>